<evidence type="ECO:0000256" key="10">
    <source>
        <dbReference type="PROSITE-ProRule" id="PRU00473"/>
    </source>
</evidence>
<dbReference type="InterPro" id="IPR027385">
    <property type="entry name" value="Beta-barrel_OMP"/>
</dbReference>
<dbReference type="InterPro" id="IPR006664">
    <property type="entry name" value="OMP_bac"/>
</dbReference>
<comment type="caution">
    <text evidence="13">The sequence shown here is derived from an EMBL/GenBank/DDBJ whole genome shotgun (WGS) entry which is preliminary data.</text>
</comment>
<evidence type="ECO:0000256" key="11">
    <source>
        <dbReference type="SAM" id="SignalP"/>
    </source>
</evidence>
<dbReference type="RefSeq" id="WP_109822665.1">
    <property type="nucleotide sequence ID" value="NZ_QGKL01000020.1"/>
</dbReference>
<sequence length="428" mass="46413">MNKYNADNSQKSTLLIAALVMVASHAASADNFEKLEDNWYVGGGIGMSKLQPDGGDEWDVTDNKDVSKKVYAGYNIGRDFGLEAFWNDFGDATVTNKANDNAKVSYRAYGANLVYHVPSYLGALHPIVKLGVGKVKTKGDGVVVNQKNKFDIMGGIGAEYDLGDGFRIRGEYERFDKDLDQVSIGINWRPVLTKRIVEPPQPRPIIIRVPVPTPVVQKPRPVPKPVVKKQAPPRPIVIVNHQTAAPAPRPVVRRAPPKPKTIVKHVPVYVQAPAPKPIIKTIIKQAPAPVVQRIVVNTPAPKPQPRVIHKTLAGGSNFATNSSLLTTAGKNALNRMASDLLRDRVVIHNISIIGHTDSVGSNAANLRLSQQRAASVAAYLASRGLSRNQMTVIGRGEAQPTANNATKAGRAQNRRVNLVVKGSQTINR</sequence>
<feature type="chain" id="PRO_5016273736" description="OmpA-like domain-containing protein" evidence="11">
    <location>
        <begin position="30"/>
        <end position="428"/>
    </location>
</feature>
<evidence type="ECO:0000259" key="12">
    <source>
        <dbReference type="PROSITE" id="PS51123"/>
    </source>
</evidence>
<evidence type="ECO:0000256" key="6">
    <source>
        <dbReference type="ARBA" id="ARBA00023065"/>
    </source>
</evidence>
<evidence type="ECO:0000256" key="3">
    <source>
        <dbReference type="ARBA" id="ARBA00022452"/>
    </source>
</evidence>
<dbReference type="PROSITE" id="PS01068">
    <property type="entry name" value="OMPA_1"/>
    <property type="match status" value="1"/>
</dbReference>
<evidence type="ECO:0000256" key="2">
    <source>
        <dbReference type="ARBA" id="ARBA00022448"/>
    </source>
</evidence>
<keyword evidence="3" id="KW-1134">Transmembrane beta strand</keyword>
<dbReference type="GO" id="GO:0015288">
    <property type="term" value="F:porin activity"/>
    <property type="evidence" value="ECO:0007669"/>
    <property type="project" value="UniProtKB-KW"/>
</dbReference>
<dbReference type="PANTHER" id="PTHR30329:SF21">
    <property type="entry name" value="LIPOPROTEIN YIAD-RELATED"/>
    <property type="match status" value="1"/>
</dbReference>
<reference evidence="13 14" key="1">
    <citation type="submission" date="2018-05" db="EMBL/GenBank/DDBJ databases">
        <title>Leucothrix arctica sp. nov., isolated from Arctic seawater.</title>
        <authorList>
            <person name="Choi A."/>
            <person name="Baek K."/>
        </authorList>
    </citation>
    <scope>NUCLEOTIDE SEQUENCE [LARGE SCALE GENOMIC DNA]</scope>
    <source>
        <strain evidence="13 14">IMCC9719</strain>
    </source>
</reference>
<dbReference type="GO" id="GO:0046930">
    <property type="term" value="C:pore complex"/>
    <property type="evidence" value="ECO:0007669"/>
    <property type="project" value="UniProtKB-KW"/>
</dbReference>
<keyword evidence="5 11" id="KW-0732">Signal</keyword>
<dbReference type="SUPFAM" id="SSF56925">
    <property type="entry name" value="OMPA-like"/>
    <property type="match status" value="1"/>
</dbReference>
<dbReference type="InterPro" id="IPR006690">
    <property type="entry name" value="OMPA-like_CS"/>
</dbReference>
<dbReference type="Proteomes" id="UP000245506">
    <property type="component" value="Unassembled WGS sequence"/>
</dbReference>
<keyword evidence="7" id="KW-0626">Porin</keyword>
<protein>
    <recommendedName>
        <fullName evidence="12">OmpA-like domain-containing protein</fullName>
    </recommendedName>
</protein>
<dbReference type="PROSITE" id="PS51123">
    <property type="entry name" value="OMPA_2"/>
    <property type="match status" value="1"/>
</dbReference>
<evidence type="ECO:0000256" key="7">
    <source>
        <dbReference type="ARBA" id="ARBA00023114"/>
    </source>
</evidence>
<dbReference type="AlphaFoldDB" id="A0A317CFT0"/>
<evidence type="ECO:0000256" key="4">
    <source>
        <dbReference type="ARBA" id="ARBA00022692"/>
    </source>
</evidence>
<dbReference type="InterPro" id="IPR036737">
    <property type="entry name" value="OmpA-like_sf"/>
</dbReference>
<evidence type="ECO:0000256" key="9">
    <source>
        <dbReference type="ARBA" id="ARBA00023237"/>
    </source>
</evidence>
<keyword evidence="2" id="KW-0813">Transport</keyword>
<evidence type="ECO:0000256" key="5">
    <source>
        <dbReference type="ARBA" id="ARBA00022729"/>
    </source>
</evidence>
<gene>
    <name evidence="13" type="ORF">DKT75_06770</name>
</gene>
<proteinExistence type="predicted"/>
<keyword evidence="8 10" id="KW-0472">Membrane</keyword>
<evidence type="ECO:0000313" key="13">
    <source>
        <dbReference type="EMBL" id="PWQ97405.1"/>
    </source>
</evidence>
<dbReference type="OrthoDB" id="9805832at2"/>
<comment type="subcellular location">
    <subcellularLocation>
        <location evidence="1">Cell outer membrane</location>
        <topology evidence="1">Multi-pass membrane protein</topology>
    </subcellularLocation>
</comment>
<dbReference type="SUPFAM" id="SSF103088">
    <property type="entry name" value="OmpA-like"/>
    <property type="match status" value="1"/>
</dbReference>
<evidence type="ECO:0000256" key="8">
    <source>
        <dbReference type="ARBA" id="ARBA00023136"/>
    </source>
</evidence>
<dbReference type="CDD" id="cd07185">
    <property type="entry name" value="OmpA_C-like"/>
    <property type="match status" value="1"/>
</dbReference>
<dbReference type="PRINTS" id="PR01021">
    <property type="entry name" value="OMPADOMAIN"/>
</dbReference>
<feature type="signal peptide" evidence="11">
    <location>
        <begin position="1"/>
        <end position="29"/>
    </location>
</feature>
<dbReference type="Pfam" id="PF13505">
    <property type="entry name" value="OMP_b-brl"/>
    <property type="match status" value="1"/>
</dbReference>
<dbReference type="InterPro" id="IPR011250">
    <property type="entry name" value="OMP/PagP_B-barrel"/>
</dbReference>
<dbReference type="InterPro" id="IPR006665">
    <property type="entry name" value="OmpA-like"/>
</dbReference>
<dbReference type="GO" id="GO:0006811">
    <property type="term" value="P:monoatomic ion transport"/>
    <property type="evidence" value="ECO:0007669"/>
    <property type="project" value="UniProtKB-KW"/>
</dbReference>
<evidence type="ECO:0000313" key="14">
    <source>
        <dbReference type="Proteomes" id="UP000245506"/>
    </source>
</evidence>
<dbReference type="InterPro" id="IPR050330">
    <property type="entry name" value="Bact_OuterMem_StrucFunc"/>
</dbReference>
<dbReference type="Gene3D" id="2.40.160.20">
    <property type="match status" value="1"/>
</dbReference>
<keyword evidence="6" id="KW-0406">Ion transport</keyword>
<dbReference type="PANTHER" id="PTHR30329">
    <property type="entry name" value="STATOR ELEMENT OF FLAGELLAR MOTOR COMPLEX"/>
    <property type="match status" value="1"/>
</dbReference>
<feature type="domain" description="OmpA-like" evidence="12">
    <location>
        <begin position="304"/>
        <end position="424"/>
    </location>
</feature>
<dbReference type="Pfam" id="PF00691">
    <property type="entry name" value="OmpA"/>
    <property type="match status" value="1"/>
</dbReference>
<keyword evidence="9" id="KW-0998">Cell outer membrane</keyword>
<keyword evidence="4" id="KW-0812">Transmembrane</keyword>
<keyword evidence="14" id="KW-1185">Reference proteome</keyword>
<dbReference type="GO" id="GO:0009279">
    <property type="term" value="C:cell outer membrane"/>
    <property type="evidence" value="ECO:0007669"/>
    <property type="project" value="UniProtKB-SubCell"/>
</dbReference>
<accession>A0A317CFT0</accession>
<dbReference type="EMBL" id="QGKL01000020">
    <property type="protein sequence ID" value="PWQ97405.1"/>
    <property type="molecule type" value="Genomic_DNA"/>
</dbReference>
<dbReference type="Gene3D" id="3.30.1330.60">
    <property type="entry name" value="OmpA-like domain"/>
    <property type="match status" value="1"/>
</dbReference>
<name>A0A317CFT0_9GAMM</name>
<evidence type="ECO:0000256" key="1">
    <source>
        <dbReference type="ARBA" id="ARBA00004571"/>
    </source>
</evidence>
<organism evidence="13 14">
    <name type="scientific">Leucothrix arctica</name>
    <dbReference type="NCBI Taxonomy" id="1481894"/>
    <lineage>
        <taxon>Bacteria</taxon>
        <taxon>Pseudomonadati</taxon>
        <taxon>Pseudomonadota</taxon>
        <taxon>Gammaproteobacteria</taxon>
        <taxon>Thiotrichales</taxon>
        <taxon>Thiotrichaceae</taxon>
        <taxon>Leucothrix</taxon>
    </lineage>
</organism>